<dbReference type="GO" id="GO:0045547">
    <property type="term" value="F:ditrans,polycis-polyprenyl diphosphate synthase [(2E,6E)-farnesyl diphosphate specific] activity"/>
    <property type="evidence" value="ECO:0007669"/>
    <property type="project" value="TreeGrafter"/>
</dbReference>
<feature type="binding site" evidence="2">
    <location>
        <begin position="65"/>
        <end position="67"/>
    </location>
    <ligand>
        <name>substrate</name>
    </ligand>
</feature>
<dbReference type="InterPro" id="IPR018520">
    <property type="entry name" value="UPP_synth-like_CS"/>
</dbReference>
<feature type="binding site" evidence="2">
    <location>
        <begin position="21"/>
        <end position="24"/>
    </location>
    <ligand>
        <name>substrate</name>
    </ligand>
</feature>
<dbReference type="PROSITE" id="PS01066">
    <property type="entry name" value="UPP_SYNTHASE"/>
    <property type="match status" value="1"/>
</dbReference>
<dbReference type="Proteomes" id="UP000190121">
    <property type="component" value="Unassembled WGS sequence"/>
</dbReference>
<dbReference type="CDD" id="cd00475">
    <property type="entry name" value="Cis_IPPS"/>
    <property type="match status" value="1"/>
</dbReference>
<dbReference type="FunFam" id="3.40.1180.10:FF:000001">
    <property type="entry name" value="(2E,6E)-farnesyl-diphosphate-specific ditrans,polycis-undecaprenyl-diphosphate synthase"/>
    <property type="match status" value="1"/>
</dbReference>
<keyword evidence="4" id="KW-1185">Reference proteome</keyword>
<evidence type="ECO:0000256" key="2">
    <source>
        <dbReference type="HAMAP-Rule" id="MF_01139"/>
    </source>
</evidence>
<comment type="subunit">
    <text evidence="2">Homodimer.</text>
</comment>
<dbReference type="EC" id="2.5.1.-" evidence="2"/>
<feature type="active site" evidence="2">
    <location>
        <position position="20"/>
    </location>
</feature>
<feature type="binding site" evidence="2">
    <location>
        <position position="37"/>
    </location>
    <ligand>
        <name>substrate</name>
    </ligand>
</feature>
<dbReference type="GO" id="GO:0000287">
    <property type="term" value="F:magnesium ion binding"/>
    <property type="evidence" value="ECO:0007669"/>
    <property type="project" value="UniProtKB-UniRule"/>
</dbReference>
<dbReference type="InterPro" id="IPR001441">
    <property type="entry name" value="UPP_synth-like"/>
</dbReference>
<feature type="binding site" evidence="2">
    <location>
        <position position="209"/>
    </location>
    <ligand>
        <name>Mg(2+)</name>
        <dbReference type="ChEBI" id="CHEBI:18420"/>
    </ligand>
</feature>
<dbReference type="Pfam" id="PF01255">
    <property type="entry name" value="Prenyltransf"/>
    <property type="match status" value="1"/>
</dbReference>
<evidence type="ECO:0000313" key="4">
    <source>
        <dbReference type="Proteomes" id="UP000190121"/>
    </source>
</evidence>
<dbReference type="NCBIfam" id="TIGR00055">
    <property type="entry name" value="uppS"/>
    <property type="match status" value="1"/>
</dbReference>
<feature type="binding site" evidence="2">
    <location>
        <position position="69"/>
    </location>
    <ligand>
        <name>substrate</name>
    </ligand>
</feature>
<accession>A0A1T4KZM6</accession>
<dbReference type="AlphaFoldDB" id="A0A1T4KZM6"/>
<name>A0A1T4KZM6_9PORP</name>
<dbReference type="STRING" id="29524.SAMN02745171_00237"/>
<comment type="function">
    <text evidence="2">Catalyzes the condensation of isopentenyl diphosphate (IPP) with allylic pyrophosphates generating different type of terpenoids.</text>
</comment>
<keyword evidence="2" id="KW-0460">Magnesium</keyword>
<dbReference type="PANTHER" id="PTHR10291:SF0">
    <property type="entry name" value="DEHYDRODOLICHYL DIPHOSPHATE SYNTHASE 2"/>
    <property type="match status" value="1"/>
</dbReference>
<feature type="binding site" evidence="2">
    <location>
        <position position="190"/>
    </location>
    <ligand>
        <name>substrate</name>
    </ligand>
</feature>
<protein>
    <recommendedName>
        <fullName evidence="2">Isoprenyl transferase</fullName>
        <ecNumber evidence="2">2.5.1.-</ecNumber>
    </recommendedName>
</protein>
<comment type="cofactor">
    <cofactor evidence="2">
        <name>Mg(2+)</name>
        <dbReference type="ChEBI" id="CHEBI:18420"/>
    </cofactor>
    <text evidence="2">Binds 2 magnesium ions per subunit.</text>
</comment>
<proteinExistence type="inferred from homology"/>
<feature type="binding site" evidence="2">
    <location>
        <position position="71"/>
    </location>
    <ligand>
        <name>substrate</name>
    </ligand>
</feature>
<keyword evidence="2" id="KW-0479">Metal-binding</keyword>
<evidence type="ECO:0000313" key="3">
    <source>
        <dbReference type="EMBL" id="SJZ47889.1"/>
    </source>
</evidence>
<sequence>MTSKQINKELVPRHVAIIMDGNGRWAVRQGMSRSKGHFAGVEALHRTVAEAIKQGIKYLSVYAFSSENWQRPSEEVEALMILMAESLDTYADELSAQGVRIYPIGDIMRLPESTRLKLLDAVKRTANNTTLTLLVGLSYSARWEINNALHQMVQEIEKGEVSISSLLNNPTAIEPYLATKGIPDPDLLIRTGGELRISNFLLYQLAYTELFFTETLWPDFNATSLQEALDSYAHRNRRFGKVTLANENDNKEEY</sequence>
<dbReference type="EMBL" id="FUXE01000002">
    <property type="protein sequence ID" value="SJZ47889.1"/>
    <property type="molecule type" value="Genomic_DNA"/>
</dbReference>
<keyword evidence="1 2" id="KW-0808">Transferase</keyword>
<reference evidence="4" key="1">
    <citation type="submission" date="2017-02" db="EMBL/GenBank/DDBJ databases">
        <authorList>
            <person name="Varghese N."/>
            <person name="Submissions S."/>
        </authorList>
    </citation>
    <scope>NUCLEOTIDE SEQUENCE [LARGE SCALE GENOMIC DNA]</scope>
    <source>
        <strain evidence="4">ATCC 51356</strain>
    </source>
</reference>
<evidence type="ECO:0000256" key="1">
    <source>
        <dbReference type="ARBA" id="ARBA00022679"/>
    </source>
</evidence>
<dbReference type="PANTHER" id="PTHR10291">
    <property type="entry name" value="DEHYDRODOLICHYL DIPHOSPHATE SYNTHASE FAMILY MEMBER"/>
    <property type="match status" value="1"/>
</dbReference>
<dbReference type="InterPro" id="IPR036424">
    <property type="entry name" value="UPP_synth-like_sf"/>
</dbReference>
<feature type="active site" description="Proton acceptor" evidence="2">
    <location>
        <position position="68"/>
    </location>
</feature>
<comment type="similarity">
    <text evidence="2">Belongs to the UPP synthase family.</text>
</comment>
<feature type="binding site" evidence="2">
    <location>
        <position position="20"/>
    </location>
    <ligand>
        <name>Mg(2+)</name>
        <dbReference type="ChEBI" id="CHEBI:18420"/>
    </ligand>
</feature>
<dbReference type="Gene3D" id="3.40.1180.10">
    <property type="entry name" value="Decaprenyl diphosphate synthase-like"/>
    <property type="match status" value="1"/>
</dbReference>
<feature type="binding site" evidence="2">
    <location>
        <begin position="196"/>
        <end position="198"/>
    </location>
    <ligand>
        <name>substrate</name>
    </ligand>
</feature>
<dbReference type="HAMAP" id="MF_01139">
    <property type="entry name" value="ISPT"/>
    <property type="match status" value="1"/>
</dbReference>
<dbReference type="SUPFAM" id="SSF64005">
    <property type="entry name" value="Undecaprenyl diphosphate synthase"/>
    <property type="match status" value="1"/>
</dbReference>
<feature type="binding site" evidence="2">
    <location>
        <position position="33"/>
    </location>
    <ligand>
        <name>substrate</name>
    </ligand>
</feature>
<dbReference type="RefSeq" id="WP_221416011.1">
    <property type="nucleotide sequence ID" value="NZ_FUXE01000002.1"/>
</dbReference>
<organism evidence="3 4">
    <name type="scientific">Porphyromonas circumdentaria</name>
    <dbReference type="NCBI Taxonomy" id="29524"/>
    <lineage>
        <taxon>Bacteria</taxon>
        <taxon>Pseudomonadati</taxon>
        <taxon>Bacteroidota</taxon>
        <taxon>Bacteroidia</taxon>
        <taxon>Bacteroidales</taxon>
        <taxon>Porphyromonadaceae</taxon>
        <taxon>Porphyromonas</taxon>
    </lineage>
</organism>
<dbReference type="GO" id="GO:0016094">
    <property type="term" value="P:polyprenol biosynthetic process"/>
    <property type="evidence" value="ECO:0007669"/>
    <property type="project" value="TreeGrafter"/>
</dbReference>
<gene>
    <name evidence="3" type="ORF">SAMN02745171_00237</name>
</gene>
<feature type="binding site" evidence="2">
    <location>
        <position position="25"/>
    </location>
    <ligand>
        <name>substrate</name>
    </ligand>
</feature>